<dbReference type="Proteomes" id="UP000327439">
    <property type="component" value="Chromosome D03"/>
</dbReference>
<proteinExistence type="predicted"/>
<keyword evidence="2" id="KW-1185">Reference proteome</keyword>
<accession>A0A5J5S371</accession>
<name>A0A5J5S371_GOSBA</name>
<evidence type="ECO:0000313" key="1">
    <source>
        <dbReference type="EMBL" id="KAB2038082.1"/>
    </source>
</evidence>
<dbReference type="AlphaFoldDB" id="A0A5J5S371"/>
<organism evidence="1 2">
    <name type="scientific">Gossypium barbadense</name>
    <name type="common">Sea Island cotton</name>
    <name type="synonym">Hibiscus barbadensis</name>
    <dbReference type="NCBI Taxonomy" id="3634"/>
    <lineage>
        <taxon>Eukaryota</taxon>
        <taxon>Viridiplantae</taxon>
        <taxon>Streptophyta</taxon>
        <taxon>Embryophyta</taxon>
        <taxon>Tracheophyta</taxon>
        <taxon>Spermatophyta</taxon>
        <taxon>Magnoliopsida</taxon>
        <taxon>eudicotyledons</taxon>
        <taxon>Gunneridae</taxon>
        <taxon>Pentapetalae</taxon>
        <taxon>rosids</taxon>
        <taxon>malvids</taxon>
        <taxon>Malvales</taxon>
        <taxon>Malvaceae</taxon>
        <taxon>Malvoideae</taxon>
        <taxon>Gossypium</taxon>
    </lineage>
</organism>
<gene>
    <name evidence="1" type="ORF">ES319_D03G120600v1</name>
</gene>
<reference evidence="2" key="1">
    <citation type="journal article" date="2020" name="Nat. Genet.">
        <title>Genomic diversifications of five Gossypium allopolyploid species and their impact on cotton improvement.</title>
        <authorList>
            <person name="Chen Z.J."/>
            <person name="Sreedasyam A."/>
            <person name="Ando A."/>
            <person name="Song Q."/>
            <person name="De Santiago L.M."/>
            <person name="Hulse-Kemp A.M."/>
            <person name="Ding M."/>
            <person name="Ye W."/>
            <person name="Kirkbride R.C."/>
            <person name="Jenkins J."/>
            <person name="Plott C."/>
            <person name="Lovell J."/>
            <person name="Lin Y.M."/>
            <person name="Vaughn R."/>
            <person name="Liu B."/>
            <person name="Simpson S."/>
            <person name="Scheffler B.E."/>
            <person name="Wen L."/>
            <person name="Saski C.A."/>
            <person name="Grover C.E."/>
            <person name="Hu G."/>
            <person name="Conover J.L."/>
            <person name="Carlson J.W."/>
            <person name="Shu S."/>
            <person name="Boston L.B."/>
            <person name="Williams M."/>
            <person name="Peterson D.G."/>
            <person name="McGee K."/>
            <person name="Jones D.C."/>
            <person name="Wendel J.F."/>
            <person name="Stelly D.M."/>
            <person name="Grimwood J."/>
            <person name="Schmutz J."/>
        </authorList>
    </citation>
    <scope>NUCLEOTIDE SEQUENCE [LARGE SCALE GENOMIC DNA]</scope>
    <source>
        <strain evidence="2">cv. 3-79</strain>
    </source>
</reference>
<evidence type="ECO:0000313" key="2">
    <source>
        <dbReference type="Proteomes" id="UP000327439"/>
    </source>
</evidence>
<sequence>MCVRYGYTAEVSITLLFFWRVLKDFILTLTIRKTKSLSNVSYGSVGMSSKRKGKNSRGNICKILDVWNVSIRSSRSSHLPSPFSIDF</sequence>
<dbReference type="EMBL" id="CM018217">
    <property type="protein sequence ID" value="KAB2038082.1"/>
    <property type="molecule type" value="Genomic_DNA"/>
</dbReference>
<protein>
    <submittedName>
        <fullName evidence="1">Uncharacterized protein</fullName>
    </submittedName>
</protein>